<dbReference type="Proteomes" id="UP000682733">
    <property type="component" value="Unassembled WGS sequence"/>
</dbReference>
<sequence>MELLTVNDINESASPGNSPQRHYSNKIDERYLHSPTLKFIDDYIRKQNRSNSQNFTTQTIAVLVLSKLQLSSVGDVSQYHYLQILDLSCNFIASIEKLSNCTFLVKLDLHSNRIASLPDGYFWQSLTKLKILYLHDNLLSSYDDVKNLSSSPSLEVLTMHDTPLSLKKNYRHHVVNSIWSLKALDQFILADDEIIEKTHFPEPYTAFSIPFKLNLYIVTGKNSSIRDELNTIQSLISKINYTQSHYCPVLILQKNFRTWIQQKQLLNKLLAQGRYTPTDGNNKNRRITLHMDHLINDSTNDKLPMYFDHVHSPSEFGTKARANTRQTKTTTSKYSISKNKYSDDLVSEQDTSSPGILQGQKSQLTVYEPIEELNDEIRVARAYVQSIKDNSHQRKKKAEIRDIPMHRQSKIDTFDDRLLRTLHGSMAFGCLVAIDKAYADRNKIEQKKLNAEQIEQTRTEQNFINSQLKHLNQDRLQSIHRSKNHERIHQTYIRRKMENSQSQLHDHVQEQRRQLYEQQQKRRQMIAFSVALNSQHISISNALQKHERNVKNEIDKQKKSDFVQVQRDHNQVQTALIEKYLQQRTYVRRALSNIERKNLDIQTMKDASDRLAIAQQRVAKIRARESNIQQFSLVRFQNNDDLRRKTQSLTESMLERESLFDTMVDRIKPLEA</sequence>
<gene>
    <name evidence="3" type="ORF">GPM918_LOCUS12141</name>
    <name evidence="2" type="ORF">OVA965_LOCUS3763</name>
    <name evidence="5" type="ORF">SRO942_LOCUS12142</name>
    <name evidence="4" type="ORF">TMI583_LOCUS3761</name>
</gene>
<evidence type="ECO:0000313" key="3">
    <source>
        <dbReference type="EMBL" id="CAF0969206.1"/>
    </source>
</evidence>
<protein>
    <recommendedName>
        <fullName evidence="7">Leucine-rich repeat and IQ domain-containing protein 3</fullName>
    </recommendedName>
</protein>
<dbReference type="Pfam" id="PF14580">
    <property type="entry name" value="LRR_9"/>
    <property type="match status" value="1"/>
</dbReference>
<dbReference type="Proteomes" id="UP000681722">
    <property type="component" value="Unassembled WGS sequence"/>
</dbReference>
<organism evidence="3 6">
    <name type="scientific">Didymodactylos carnosus</name>
    <dbReference type="NCBI Taxonomy" id="1234261"/>
    <lineage>
        <taxon>Eukaryota</taxon>
        <taxon>Metazoa</taxon>
        <taxon>Spiralia</taxon>
        <taxon>Gnathifera</taxon>
        <taxon>Rotifera</taxon>
        <taxon>Eurotatoria</taxon>
        <taxon>Bdelloidea</taxon>
        <taxon>Philodinida</taxon>
        <taxon>Philodinidae</taxon>
        <taxon>Didymodactylos</taxon>
    </lineage>
</organism>
<dbReference type="SUPFAM" id="SSF52058">
    <property type="entry name" value="L domain-like"/>
    <property type="match status" value="1"/>
</dbReference>
<evidence type="ECO:0000313" key="6">
    <source>
        <dbReference type="Proteomes" id="UP000663829"/>
    </source>
</evidence>
<evidence type="ECO:0000313" key="5">
    <source>
        <dbReference type="EMBL" id="CAF3742382.1"/>
    </source>
</evidence>
<dbReference type="EMBL" id="CAJOBA010000932">
    <property type="protein sequence ID" value="CAF3565877.1"/>
    <property type="molecule type" value="Genomic_DNA"/>
</dbReference>
<reference evidence="3" key="1">
    <citation type="submission" date="2021-02" db="EMBL/GenBank/DDBJ databases">
        <authorList>
            <person name="Nowell W R."/>
        </authorList>
    </citation>
    <scope>NUCLEOTIDE SEQUENCE</scope>
</reference>
<evidence type="ECO:0000256" key="1">
    <source>
        <dbReference type="SAM" id="MobiDB-lite"/>
    </source>
</evidence>
<feature type="compositionally biased region" description="Polar residues" evidence="1">
    <location>
        <begin position="7"/>
        <end position="22"/>
    </location>
</feature>
<dbReference type="Gene3D" id="3.80.10.10">
    <property type="entry name" value="Ribonuclease Inhibitor"/>
    <property type="match status" value="1"/>
</dbReference>
<dbReference type="AlphaFoldDB" id="A0A814EM98"/>
<dbReference type="EMBL" id="CAJOBC010002621">
    <property type="protein sequence ID" value="CAF3742382.1"/>
    <property type="molecule type" value="Genomic_DNA"/>
</dbReference>
<dbReference type="PANTHER" id="PTHR46723">
    <property type="entry name" value="LEUCINE-RICH REPEAT AND IQ DOMAIN-CONTAINING PROTEIN 3"/>
    <property type="match status" value="1"/>
</dbReference>
<dbReference type="InterPro" id="IPR052859">
    <property type="entry name" value="LRR-IQ_domain_protein"/>
</dbReference>
<dbReference type="InterPro" id="IPR032675">
    <property type="entry name" value="LRR_dom_sf"/>
</dbReference>
<name>A0A814EM98_9BILA</name>
<evidence type="ECO:0008006" key="7">
    <source>
        <dbReference type="Google" id="ProtNLM"/>
    </source>
</evidence>
<dbReference type="EMBL" id="CAJNOQ010002621">
    <property type="protein sequence ID" value="CAF0969206.1"/>
    <property type="molecule type" value="Genomic_DNA"/>
</dbReference>
<dbReference type="PANTHER" id="PTHR46723:SF1">
    <property type="entry name" value="LEUCINE-RICH REPEAT AND IQ DOMAIN-CONTAINING PROTEIN 3"/>
    <property type="match status" value="1"/>
</dbReference>
<comment type="caution">
    <text evidence="3">The sequence shown here is derived from an EMBL/GenBank/DDBJ whole genome shotgun (WGS) entry which is preliminary data.</text>
</comment>
<dbReference type="PROSITE" id="PS51450">
    <property type="entry name" value="LRR"/>
    <property type="match status" value="3"/>
</dbReference>
<feature type="region of interest" description="Disordered" evidence="1">
    <location>
        <begin position="1"/>
        <end position="23"/>
    </location>
</feature>
<dbReference type="EMBL" id="CAJNOK010000932">
    <property type="protein sequence ID" value="CAF0783934.1"/>
    <property type="molecule type" value="Genomic_DNA"/>
</dbReference>
<dbReference type="Proteomes" id="UP000663829">
    <property type="component" value="Unassembled WGS sequence"/>
</dbReference>
<keyword evidence="6" id="KW-1185">Reference proteome</keyword>
<evidence type="ECO:0000313" key="4">
    <source>
        <dbReference type="EMBL" id="CAF3565877.1"/>
    </source>
</evidence>
<evidence type="ECO:0000313" key="2">
    <source>
        <dbReference type="EMBL" id="CAF0783934.1"/>
    </source>
</evidence>
<proteinExistence type="predicted"/>
<accession>A0A814EM98</accession>
<dbReference type="OrthoDB" id="676979at2759"/>
<dbReference type="Proteomes" id="UP000677228">
    <property type="component" value="Unassembled WGS sequence"/>
</dbReference>
<dbReference type="InterPro" id="IPR001611">
    <property type="entry name" value="Leu-rich_rpt"/>
</dbReference>